<dbReference type="InterPro" id="IPR032710">
    <property type="entry name" value="NTF2-like_dom_sf"/>
</dbReference>
<accession>A0A1V6V969</accession>
<evidence type="ECO:0000313" key="3">
    <source>
        <dbReference type="Proteomes" id="UP000191500"/>
    </source>
</evidence>
<dbReference type="Gene3D" id="3.10.450.50">
    <property type="match status" value="1"/>
</dbReference>
<keyword evidence="3" id="KW-1185">Reference proteome</keyword>
<name>A0A1V6V969_9EURO</name>
<dbReference type="AlphaFoldDB" id="A0A1V6V969"/>
<gene>
    <name evidence="2" type="ORF">PENCOP_c001G07213</name>
</gene>
<dbReference type="Proteomes" id="UP000191500">
    <property type="component" value="Unassembled WGS sequence"/>
</dbReference>
<dbReference type="CDD" id="cd00531">
    <property type="entry name" value="NTF2_like"/>
    <property type="match status" value="1"/>
</dbReference>
<feature type="domain" description="SnoaL-like" evidence="1">
    <location>
        <begin position="49"/>
        <end position="133"/>
    </location>
</feature>
<evidence type="ECO:0000259" key="1">
    <source>
        <dbReference type="Pfam" id="PF12680"/>
    </source>
</evidence>
<dbReference type="Pfam" id="PF12680">
    <property type="entry name" value="SnoaL_2"/>
    <property type="match status" value="1"/>
</dbReference>
<comment type="caution">
    <text evidence="2">The sequence shown here is derived from an EMBL/GenBank/DDBJ whole genome shotgun (WGS) entry which is preliminary data.</text>
</comment>
<evidence type="ECO:0000313" key="2">
    <source>
        <dbReference type="EMBL" id="OQE47206.1"/>
    </source>
</evidence>
<dbReference type="InterPro" id="IPR037401">
    <property type="entry name" value="SnoaL-like"/>
</dbReference>
<dbReference type="SUPFAM" id="SSF54427">
    <property type="entry name" value="NTF2-like"/>
    <property type="match status" value="1"/>
</dbReference>
<protein>
    <recommendedName>
        <fullName evidence="1">SnoaL-like domain-containing protein</fullName>
    </recommendedName>
</protein>
<organism evidence="2 3">
    <name type="scientific">Penicillium coprophilum</name>
    <dbReference type="NCBI Taxonomy" id="36646"/>
    <lineage>
        <taxon>Eukaryota</taxon>
        <taxon>Fungi</taxon>
        <taxon>Dikarya</taxon>
        <taxon>Ascomycota</taxon>
        <taxon>Pezizomycotina</taxon>
        <taxon>Eurotiomycetes</taxon>
        <taxon>Eurotiomycetidae</taxon>
        <taxon>Eurotiales</taxon>
        <taxon>Aspergillaceae</taxon>
        <taxon>Penicillium</taxon>
    </lineage>
</organism>
<sequence>MSISLRSSGSNSECLTCLAVDNPEIKASAIEWLQRYHASGDALNPDVSVPEFYTPDCVMAFPGQPPLQGHDAIKSFFKQQFSIIDRMTHTIGRVDVVADRIYQEANIEYVLKGDPEQKVIKIDGLAIFGKRAGEDRMSLFTVYLDPRELLERKQVVDAMGN</sequence>
<proteinExistence type="predicted"/>
<reference evidence="3" key="1">
    <citation type="journal article" date="2017" name="Nat. Microbiol.">
        <title>Global analysis of biosynthetic gene clusters reveals vast potential of secondary metabolite production in Penicillium species.</title>
        <authorList>
            <person name="Nielsen J.C."/>
            <person name="Grijseels S."/>
            <person name="Prigent S."/>
            <person name="Ji B."/>
            <person name="Dainat J."/>
            <person name="Nielsen K.F."/>
            <person name="Frisvad J.C."/>
            <person name="Workman M."/>
            <person name="Nielsen J."/>
        </authorList>
    </citation>
    <scope>NUCLEOTIDE SEQUENCE [LARGE SCALE GENOMIC DNA]</scope>
    <source>
        <strain evidence="3">IBT 31321</strain>
    </source>
</reference>
<dbReference type="EMBL" id="MDDG01000001">
    <property type="protein sequence ID" value="OQE47206.1"/>
    <property type="molecule type" value="Genomic_DNA"/>
</dbReference>